<evidence type="ECO:0000259" key="1">
    <source>
        <dbReference type="Pfam" id="PF13476"/>
    </source>
</evidence>
<dbReference type="EMBL" id="AZQP01000030">
    <property type="protein sequence ID" value="EYE88070.1"/>
    <property type="molecule type" value="Genomic_DNA"/>
</dbReference>
<dbReference type="InterPro" id="IPR027417">
    <property type="entry name" value="P-loop_NTPase"/>
</dbReference>
<proteinExistence type="predicted"/>
<gene>
    <name evidence="2" type="ORF">Q428_10015</name>
</gene>
<dbReference type="InterPro" id="IPR038729">
    <property type="entry name" value="Rad50/SbcC_AAA"/>
</dbReference>
<organism evidence="2 3">
    <name type="scientific">Fervidicella metallireducens AeB</name>
    <dbReference type="NCBI Taxonomy" id="1403537"/>
    <lineage>
        <taxon>Bacteria</taxon>
        <taxon>Bacillati</taxon>
        <taxon>Bacillota</taxon>
        <taxon>Clostridia</taxon>
        <taxon>Eubacteriales</taxon>
        <taxon>Clostridiaceae</taxon>
        <taxon>Fervidicella</taxon>
    </lineage>
</organism>
<dbReference type="RefSeq" id="WP_035380387.1">
    <property type="nucleotide sequence ID" value="NZ_AZQP01000030.1"/>
</dbReference>
<dbReference type="Gene3D" id="3.40.50.300">
    <property type="entry name" value="P-loop containing nucleotide triphosphate hydrolases"/>
    <property type="match status" value="2"/>
</dbReference>
<evidence type="ECO:0000313" key="3">
    <source>
        <dbReference type="Proteomes" id="UP000019681"/>
    </source>
</evidence>
<dbReference type="Proteomes" id="UP000019681">
    <property type="component" value="Unassembled WGS sequence"/>
</dbReference>
<dbReference type="Pfam" id="PF13476">
    <property type="entry name" value="AAA_23"/>
    <property type="match status" value="1"/>
</dbReference>
<dbReference type="GO" id="GO:0006302">
    <property type="term" value="P:double-strand break repair"/>
    <property type="evidence" value="ECO:0007669"/>
    <property type="project" value="InterPro"/>
</dbReference>
<accession>A0A017RVZ8</accession>
<protein>
    <recommendedName>
        <fullName evidence="1">Rad50/SbcC-type AAA domain-containing protein</fullName>
    </recommendedName>
</protein>
<name>A0A017RVZ8_9CLOT</name>
<evidence type="ECO:0000313" key="2">
    <source>
        <dbReference type="EMBL" id="EYE88070.1"/>
    </source>
</evidence>
<dbReference type="AlphaFoldDB" id="A0A017RVZ8"/>
<dbReference type="PANTHER" id="PTHR32182">
    <property type="entry name" value="DNA REPLICATION AND REPAIR PROTEIN RECF"/>
    <property type="match status" value="1"/>
</dbReference>
<dbReference type="GO" id="GO:0016887">
    <property type="term" value="F:ATP hydrolysis activity"/>
    <property type="evidence" value="ECO:0007669"/>
    <property type="project" value="InterPro"/>
</dbReference>
<dbReference type="PANTHER" id="PTHR32182:SF0">
    <property type="entry name" value="DNA REPLICATION AND REPAIR PROTEIN RECF"/>
    <property type="match status" value="1"/>
</dbReference>
<keyword evidence="3" id="KW-1185">Reference proteome</keyword>
<sequence length="799" mass="92905">MIKSIEIENLRGIRCNTYLDLDNKSLIIFGENGKGKSSIIDGIEYALTKDIKHISSSCREVSLQKHAPNISAGFQDIKVQVEFKDGSILSNREEPKKDTLAYKINNSVTGNINILRRSQLLNAVFAQPKERYDLLKQFLPLVEINKFENASKGVVDKFQEELSNLQTEIVNHKKSIQATLDIKDLNSVTTDNITSILIDRGKQFNLEVLKNLEEIPEYIKKVDDYVKSMGNISQDVVIRGLLNLLNEVIDKKSPEQFAKIIFDNINSKLDLVQKQMIVFYEEFLTTGIRWLQEDNKSLCPFCESPIDVSSVIERVNKRIDENSEYSTIKKEFQRDYDILQSELKWWKDNVVKIRSINKELNDENIEYLCKIIEDNIEKFIKLVPKSIQENIIEKNLPNWDQSIYQNANHLKNKYINKVLPNNTVLLVDQAIRLKNDLKVVHDNFIHLNKKTNKYNLLNKKYIITKQFYEELVRQRKSSVQEIYNDIREDINSYYNSMHPEENIGGIDLKIKDSSSKGSAIIEASFYEKDGEDPRAYYSEAHLDTLGLSIFLALYKRECLKNKELKFLILDDIFTSVDAAHRINIINLIFSEFKEHQLIITTHDIVLYREILELEKLYGGNSKFKNIEICEWVKDEGPILDDTRSEIEKLIQLSNNHKTDKSILASVTGIFLELLLSKLRYSLQLSIPAKYQDKYTIADIWNNLYSKLKKNKEFYNLNSKVLDAINSSKFIRNTNGCHYNEWAQGVSKDEIKQFTNNVISFYEIIYCSNCNSLIKKSNDNEDYQCNCSRLQYQKSKLLIS</sequence>
<dbReference type="OrthoDB" id="7029750at2"/>
<dbReference type="STRING" id="1403537.Q428_10015"/>
<dbReference type="GO" id="GO:0000731">
    <property type="term" value="P:DNA synthesis involved in DNA repair"/>
    <property type="evidence" value="ECO:0007669"/>
    <property type="project" value="TreeGrafter"/>
</dbReference>
<comment type="caution">
    <text evidence="2">The sequence shown here is derived from an EMBL/GenBank/DDBJ whole genome shotgun (WGS) entry which is preliminary data.</text>
</comment>
<feature type="domain" description="Rad50/SbcC-type AAA" evidence="1">
    <location>
        <begin position="4"/>
        <end position="223"/>
    </location>
</feature>
<reference evidence="2 3" key="1">
    <citation type="journal article" date="2014" name="Genome Announc.">
        <title>Draft Genome Sequence of Fervidicella metallireducens Strain AeBT, an Iron-Reducing Thermoanaerobe from the Great Artesian Basin.</title>
        <authorList>
            <person name="Patel B.K."/>
        </authorList>
    </citation>
    <scope>NUCLEOTIDE SEQUENCE [LARGE SCALE GENOMIC DNA]</scope>
    <source>
        <strain evidence="2 3">AeB</strain>
    </source>
</reference>
<dbReference type="SUPFAM" id="SSF52540">
    <property type="entry name" value="P-loop containing nucleoside triphosphate hydrolases"/>
    <property type="match status" value="1"/>
</dbReference>